<accession>A0A840Y8F2</accession>
<feature type="transmembrane region" description="Helical" evidence="1">
    <location>
        <begin position="272"/>
        <end position="295"/>
    </location>
</feature>
<feature type="transmembrane region" description="Helical" evidence="1">
    <location>
        <begin position="345"/>
        <end position="364"/>
    </location>
</feature>
<evidence type="ECO:0000256" key="1">
    <source>
        <dbReference type="SAM" id="Phobius"/>
    </source>
</evidence>
<keyword evidence="1" id="KW-0472">Membrane</keyword>
<reference evidence="3 4" key="1">
    <citation type="submission" date="2020-08" db="EMBL/GenBank/DDBJ databases">
        <title>Genomic Encyclopedia of Type Strains, Phase IV (KMG-IV): sequencing the most valuable type-strain genomes for metagenomic binning, comparative biology and taxonomic classification.</title>
        <authorList>
            <person name="Goeker M."/>
        </authorList>
    </citation>
    <scope>NUCLEOTIDE SEQUENCE [LARGE SCALE GENOMIC DNA]</scope>
    <source>
        <strain evidence="3 4">DSM 26736</strain>
    </source>
</reference>
<evidence type="ECO:0000313" key="3">
    <source>
        <dbReference type="EMBL" id="MBB5709597.1"/>
    </source>
</evidence>
<dbReference type="InterPro" id="IPR052529">
    <property type="entry name" value="Bact_Transport_Assoc"/>
</dbReference>
<feature type="transmembrane region" description="Helical" evidence="1">
    <location>
        <begin position="241"/>
        <end position="260"/>
    </location>
</feature>
<dbReference type="Pfam" id="PF04235">
    <property type="entry name" value="DUF418"/>
    <property type="match status" value="1"/>
</dbReference>
<protein>
    <recommendedName>
        <fullName evidence="2">DUF418 domain-containing protein</fullName>
    </recommendedName>
</protein>
<gene>
    <name evidence="3" type="ORF">FHT02_000819</name>
</gene>
<dbReference type="RefSeq" id="WP_184084545.1">
    <property type="nucleotide sequence ID" value="NZ_JACIJF010000002.1"/>
</dbReference>
<feature type="transmembrane region" description="Helical" evidence="1">
    <location>
        <begin position="49"/>
        <end position="67"/>
    </location>
</feature>
<feature type="transmembrane region" description="Helical" evidence="1">
    <location>
        <begin position="146"/>
        <end position="168"/>
    </location>
</feature>
<keyword evidence="4" id="KW-1185">Reference proteome</keyword>
<feature type="transmembrane region" description="Helical" evidence="1">
    <location>
        <begin position="370"/>
        <end position="387"/>
    </location>
</feature>
<name>A0A840Y8F2_9SPHN</name>
<keyword evidence="1" id="KW-1133">Transmembrane helix</keyword>
<feature type="transmembrane region" description="Helical" evidence="1">
    <location>
        <begin position="74"/>
        <end position="93"/>
    </location>
</feature>
<organism evidence="3 4">
    <name type="scientific">Sphingomonas xinjiangensis</name>
    <dbReference type="NCBI Taxonomy" id="643568"/>
    <lineage>
        <taxon>Bacteria</taxon>
        <taxon>Pseudomonadati</taxon>
        <taxon>Pseudomonadota</taxon>
        <taxon>Alphaproteobacteria</taxon>
        <taxon>Sphingomonadales</taxon>
        <taxon>Sphingomonadaceae</taxon>
        <taxon>Sphingomonas</taxon>
    </lineage>
</organism>
<dbReference type="PANTHER" id="PTHR30590:SF2">
    <property type="entry name" value="INNER MEMBRANE PROTEIN"/>
    <property type="match status" value="1"/>
</dbReference>
<comment type="caution">
    <text evidence="3">The sequence shown here is derived from an EMBL/GenBank/DDBJ whole genome shotgun (WGS) entry which is preliminary data.</text>
</comment>
<feature type="transmembrane region" description="Helical" evidence="1">
    <location>
        <begin position="105"/>
        <end position="134"/>
    </location>
</feature>
<keyword evidence="1" id="KW-0812">Transmembrane</keyword>
<dbReference type="PANTHER" id="PTHR30590">
    <property type="entry name" value="INNER MEMBRANE PROTEIN"/>
    <property type="match status" value="1"/>
</dbReference>
<dbReference type="InterPro" id="IPR007349">
    <property type="entry name" value="DUF418"/>
</dbReference>
<feature type="domain" description="DUF418" evidence="2">
    <location>
        <begin position="252"/>
        <end position="409"/>
    </location>
</feature>
<proteinExistence type="predicted"/>
<evidence type="ECO:0000313" key="4">
    <source>
        <dbReference type="Proteomes" id="UP000527143"/>
    </source>
</evidence>
<feature type="transmembrane region" description="Helical" evidence="1">
    <location>
        <begin position="20"/>
        <end position="43"/>
    </location>
</feature>
<sequence>MAPPSNSVVKPQRLESLDRIRGVAVLGILLLNIVGFALPGAAYENPRAYGGWHGADLLAWGVNFLLFDGKMRGLFSFLFGASILLIADAAQAGGRDPVRVHYTRMAWLLVFGVAHLCLLWDGDILAHYALVGALAFPLRRLPTERLVILGLLLVVAAMAVFALVPLLVWTLQHQASDVAGAQANAGQLQSLNNSFGIPSAQAIARELAQYRGGYLPILRARIAESGTNPLAMLFFYGPETLAYMLLGMASLRSGLLGGAWPRERYRRWLRCCWGFALPAYAALAAWLVASGFALLPVTLASLPLTALVRPLMIVGWICLLHLALHPGSALASRLAAAGQMAFTNYLMTSLLCTSIFYGYGLGWFGHFSRWQLYPIVVAVWLLILLWSKPWLARFRFGPLEWLWRSLARGAVQPMRRTDFARSAIASQ</sequence>
<dbReference type="EMBL" id="JACIJF010000002">
    <property type="protein sequence ID" value="MBB5709597.1"/>
    <property type="molecule type" value="Genomic_DNA"/>
</dbReference>
<dbReference type="Proteomes" id="UP000527143">
    <property type="component" value="Unassembled WGS sequence"/>
</dbReference>
<feature type="transmembrane region" description="Helical" evidence="1">
    <location>
        <begin position="307"/>
        <end position="324"/>
    </location>
</feature>
<dbReference type="AlphaFoldDB" id="A0A840Y8F2"/>
<evidence type="ECO:0000259" key="2">
    <source>
        <dbReference type="Pfam" id="PF04235"/>
    </source>
</evidence>